<sequence>MIARDRDLLARLMTVNTQLGRLTVTLLDGQDGGELPAGGCHALGEALLALGQEMQARADELEGRVIEGARSSRDGAGVVLGRWASSGCWSSRGCSVTEPPTVPLPVWPHDAEPTERLPATGPIWPAQDLDEPDMTWRLRPPEREPAFLAGVARALRRL</sequence>
<proteinExistence type="predicted"/>
<evidence type="ECO:0000313" key="1">
    <source>
        <dbReference type="EMBL" id="PRX44712.1"/>
    </source>
</evidence>
<accession>A0A2T0LNE3</accession>
<evidence type="ECO:0000313" key="2">
    <source>
        <dbReference type="Proteomes" id="UP000238362"/>
    </source>
</evidence>
<dbReference type="Proteomes" id="UP000238362">
    <property type="component" value="Unassembled WGS sequence"/>
</dbReference>
<keyword evidence="2" id="KW-1185">Reference proteome</keyword>
<organism evidence="1 2">
    <name type="scientific">Prauserella shujinwangii</name>
    <dbReference type="NCBI Taxonomy" id="1453103"/>
    <lineage>
        <taxon>Bacteria</taxon>
        <taxon>Bacillati</taxon>
        <taxon>Actinomycetota</taxon>
        <taxon>Actinomycetes</taxon>
        <taxon>Pseudonocardiales</taxon>
        <taxon>Pseudonocardiaceae</taxon>
        <taxon>Prauserella</taxon>
    </lineage>
</organism>
<name>A0A2T0LNE3_9PSEU</name>
<protein>
    <submittedName>
        <fullName evidence="1">Uncharacterized protein</fullName>
    </submittedName>
</protein>
<dbReference type="EMBL" id="PVNH01000011">
    <property type="protein sequence ID" value="PRX44712.1"/>
    <property type="molecule type" value="Genomic_DNA"/>
</dbReference>
<comment type="caution">
    <text evidence="1">The sequence shown here is derived from an EMBL/GenBank/DDBJ whole genome shotgun (WGS) entry which is preliminary data.</text>
</comment>
<dbReference type="RefSeq" id="WP_245901046.1">
    <property type="nucleotide sequence ID" value="NZ_PVNH01000011.1"/>
</dbReference>
<reference evidence="1 2" key="1">
    <citation type="submission" date="2018-03" db="EMBL/GenBank/DDBJ databases">
        <title>Genomic Encyclopedia of Type Strains, Phase III (KMG-III): the genomes of soil and plant-associated and newly described type strains.</title>
        <authorList>
            <person name="Whitman W."/>
        </authorList>
    </citation>
    <scope>NUCLEOTIDE SEQUENCE [LARGE SCALE GENOMIC DNA]</scope>
    <source>
        <strain evidence="1 2">CGMCC 4.7125</strain>
    </source>
</reference>
<dbReference type="AlphaFoldDB" id="A0A2T0LNE3"/>
<gene>
    <name evidence="1" type="ORF">B0I33_111226</name>
</gene>